<dbReference type="Proteomes" id="UP000593758">
    <property type="component" value="Chromosome"/>
</dbReference>
<organism evidence="2 3">
    <name type="scientific">Ruania alkalisoli</name>
    <dbReference type="NCBI Taxonomy" id="2779775"/>
    <lineage>
        <taxon>Bacteria</taxon>
        <taxon>Bacillati</taxon>
        <taxon>Actinomycetota</taxon>
        <taxon>Actinomycetes</taxon>
        <taxon>Micrococcales</taxon>
        <taxon>Ruaniaceae</taxon>
        <taxon>Ruania</taxon>
    </lineage>
</organism>
<dbReference type="KEGG" id="halt:IM660_09445"/>
<proteinExistence type="predicted"/>
<gene>
    <name evidence="2" type="ORF">IM660_09445</name>
</gene>
<protein>
    <submittedName>
        <fullName evidence="2">Uncharacterized protein</fullName>
    </submittedName>
</protein>
<dbReference type="EMBL" id="CP063169">
    <property type="protein sequence ID" value="QOR72418.1"/>
    <property type="molecule type" value="Genomic_DNA"/>
</dbReference>
<reference evidence="2 3" key="1">
    <citation type="submission" date="2020-10" db="EMBL/GenBank/DDBJ databases">
        <title>Haloactinobacterium sp. RN3S43, a bacterium isolated from saline soil.</title>
        <authorList>
            <person name="Sun J.-Q."/>
        </authorList>
    </citation>
    <scope>NUCLEOTIDE SEQUENCE [LARGE SCALE GENOMIC DNA]</scope>
    <source>
        <strain evidence="2 3">RN3S43</strain>
    </source>
</reference>
<evidence type="ECO:0000313" key="3">
    <source>
        <dbReference type="Proteomes" id="UP000593758"/>
    </source>
</evidence>
<feature type="region of interest" description="Disordered" evidence="1">
    <location>
        <begin position="164"/>
        <end position="203"/>
    </location>
</feature>
<name>A0A7M1SXX5_9MICO</name>
<evidence type="ECO:0000313" key="2">
    <source>
        <dbReference type="EMBL" id="QOR72418.1"/>
    </source>
</evidence>
<keyword evidence="3" id="KW-1185">Reference proteome</keyword>
<accession>A0A7M1SXX5</accession>
<dbReference type="RefSeq" id="WP_193499056.1">
    <property type="nucleotide sequence ID" value="NZ_CP063169.1"/>
</dbReference>
<feature type="compositionally biased region" description="Pro residues" evidence="1">
    <location>
        <begin position="168"/>
        <end position="182"/>
    </location>
</feature>
<evidence type="ECO:0000256" key="1">
    <source>
        <dbReference type="SAM" id="MobiDB-lite"/>
    </source>
</evidence>
<dbReference type="AlphaFoldDB" id="A0A7M1SXX5"/>
<sequence>MTDLLVDAAAVVYRARPAAFVQVRREQADALARDAPDAAARLRELPKPVRAAWAVNMLVWQMPERLAQLLELGRALRAAHARADADELRTLSGERRVLLATIAGELAAICAELDAPLSTSTRDQVNETLVAALSEEAAEQAIVTGRLVRPLSPGIDPRSVTALAEVPGRPPEPLRPGSPLVPVPSGRADQSGTARSSRGRAERAAEIRAAERRVARLESALERATGKVAEYDTAMTSLRTRVDETRKQWEELERELEQTAREHQRAARTRDQARSALAQAVDLLTAAERNTTSH</sequence>